<evidence type="ECO:0000256" key="1">
    <source>
        <dbReference type="SAM" id="Phobius"/>
    </source>
</evidence>
<dbReference type="InterPro" id="IPR023346">
    <property type="entry name" value="Lysozyme-like_dom_sf"/>
</dbReference>
<organism evidence="2 3">
    <name type="scientific">Candidatus Daviesbacteria bacterium RIFCSPHIGHO2_01_FULL_40_11</name>
    <dbReference type="NCBI Taxonomy" id="1797762"/>
    <lineage>
        <taxon>Bacteria</taxon>
        <taxon>Candidatus Daviesiibacteriota</taxon>
    </lineage>
</organism>
<reference evidence="2 3" key="1">
    <citation type="journal article" date="2016" name="Nat. Commun.">
        <title>Thousands of microbial genomes shed light on interconnected biogeochemical processes in an aquifer system.</title>
        <authorList>
            <person name="Anantharaman K."/>
            <person name="Brown C.T."/>
            <person name="Hug L.A."/>
            <person name="Sharon I."/>
            <person name="Castelle C.J."/>
            <person name="Probst A.J."/>
            <person name="Thomas B.C."/>
            <person name="Singh A."/>
            <person name="Wilkins M.J."/>
            <person name="Karaoz U."/>
            <person name="Brodie E.L."/>
            <person name="Williams K.H."/>
            <person name="Hubbard S.S."/>
            <person name="Banfield J.F."/>
        </authorList>
    </citation>
    <scope>NUCLEOTIDE SEQUENCE [LARGE SCALE GENOMIC DNA]</scope>
</reference>
<keyword evidence="1" id="KW-1133">Transmembrane helix</keyword>
<keyword evidence="1" id="KW-0472">Membrane</keyword>
<dbReference type="AlphaFoldDB" id="A0A1F5JJE5"/>
<gene>
    <name evidence="2" type="ORF">A2867_04535</name>
</gene>
<feature type="transmembrane region" description="Helical" evidence="1">
    <location>
        <begin position="21"/>
        <end position="47"/>
    </location>
</feature>
<protein>
    <recommendedName>
        <fullName evidence="4">Mannosyl-glycoprotein endo-beta-N-acetylglucosamidase-like domain-containing protein</fullName>
    </recommendedName>
</protein>
<evidence type="ECO:0000313" key="2">
    <source>
        <dbReference type="EMBL" id="OGE28722.1"/>
    </source>
</evidence>
<dbReference type="Gene3D" id="1.10.530.10">
    <property type="match status" value="1"/>
</dbReference>
<name>A0A1F5JJE5_9BACT</name>
<proteinExistence type="predicted"/>
<dbReference type="SUPFAM" id="SSF53955">
    <property type="entry name" value="Lysozyme-like"/>
    <property type="match status" value="1"/>
</dbReference>
<keyword evidence="1" id="KW-0812">Transmembrane</keyword>
<evidence type="ECO:0008006" key="4">
    <source>
        <dbReference type="Google" id="ProtNLM"/>
    </source>
</evidence>
<accession>A0A1F5JJE5</accession>
<dbReference type="Proteomes" id="UP000177555">
    <property type="component" value="Unassembled WGS sequence"/>
</dbReference>
<sequence>MNTLQQTQGKLLHAPTSHPSLGISLVAAWFSTATTALIFSFLFTFYLSSPKLTEPTAQNFKLYAALPGSTGSISEEINHSDARAKIIENFLTSYKSPLSAYSNIFIQVSDKYQLDWRLLPAISMQESNGGKKVIKNSYNPFGYGIYGGLVIKFSSWDEAIEKVGKALREDYLNQGLKTPSQIMAKYTPPSLAKNGAWATGVTIFMEELR</sequence>
<evidence type="ECO:0000313" key="3">
    <source>
        <dbReference type="Proteomes" id="UP000177555"/>
    </source>
</evidence>
<comment type="caution">
    <text evidence="2">The sequence shown here is derived from an EMBL/GenBank/DDBJ whole genome shotgun (WGS) entry which is preliminary data.</text>
</comment>
<dbReference type="EMBL" id="MFCP01000016">
    <property type="protein sequence ID" value="OGE28722.1"/>
    <property type="molecule type" value="Genomic_DNA"/>
</dbReference>